<protein>
    <submittedName>
        <fullName evidence="1">Uncharacterized protein</fullName>
    </submittedName>
</protein>
<reference evidence="1" key="1">
    <citation type="journal article" date="2016" name="Proc. Natl. Acad. Sci. U.S.A.">
        <title>Lipid metabolic changes in an early divergent fungus govern the establishment of a mutualistic symbiosis with endobacteria.</title>
        <authorList>
            <person name="Lastovetsky O.A."/>
            <person name="Gaspar M.L."/>
            <person name="Mondo S.J."/>
            <person name="LaButti K.M."/>
            <person name="Sandor L."/>
            <person name="Grigoriev I.V."/>
            <person name="Henry S.A."/>
            <person name="Pawlowska T.E."/>
        </authorList>
    </citation>
    <scope>NUCLEOTIDE SEQUENCE [LARGE SCALE GENOMIC DNA]</scope>
    <source>
        <strain evidence="1">ATCC 52814</strain>
    </source>
</reference>
<dbReference type="VEuPathDB" id="FungiDB:BCV72DRAFT_184559"/>
<organism evidence="1">
    <name type="scientific">Rhizopus microsporus var. microsporus</name>
    <dbReference type="NCBI Taxonomy" id="86635"/>
    <lineage>
        <taxon>Eukaryota</taxon>
        <taxon>Fungi</taxon>
        <taxon>Fungi incertae sedis</taxon>
        <taxon>Mucoromycota</taxon>
        <taxon>Mucoromycotina</taxon>
        <taxon>Mucoromycetes</taxon>
        <taxon>Mucorales</taxon>
        <taxon>Mucorineae</taxon>
        <taxon>Rhizopodaceae</taxon>
        <taxon>Rhizopus</taxon>
    </lineage>
</organism>
<accession>A0A1X0R0B7</accession>
<sequence length="130" mass="14637">MVKPTLAALKPLNNVSKDMDLLLNNVIPWDTSEYDLQELKPIVCCTVSGGILHIYRISSQLYRVLNVLQELLLIFEPTLPLLGATSDFQDWYCQLSSRQKATIHGDLVESYLRLSFDEQLSVLRPGGSLS</sequence>
<dbReference type="AlphaFoldDB" id="A0A1X0R0B7"/>
<gene>
    <name evidence="1" type="ORF">BCV72DRAFT_184559</name>
</gene>
<feature type="non-terminal residue" evidence="1">
    <location>
        <position position="130"/>
    </location>
</feature>
<proteinExistence type="predicted"/>
<name>A0A1X0R0B7_RHIZD</name>
<dbReference type="EMBL" id="KV921945">
    <property type="protein sequence ID" value="ORE05436.1"/>
    <property type="molecule type" value="Genomic_DNA"/>
</dbReference>
<dbReference type="Proteomes" id="UP000242414">
    <property type="component" value="Unassembled WGS sequence"/>
</dbReference>
<dbReference type="OrthoDB" id="20774at2759"/>
<evidence type="ECO:0000313" key="1">
    <source>
        <dbReference type="EMBL" id="ORE05436.1"/>
    </source>
</evidence>